<dbReference type="Proteomes" id="UP001497497">
    <property type="component" value="Unassembled WGS sequence"/>
</dbReference>
<evidence type="ECO:0000256" key="3">
    <source>
        <dbReference type="SAM" id="MobiDB-lite"/>
    </source>
</evidence>
<dbReference type="GO" id="GO:0005856">
    <property type="term" value="C:cytoskeleton"/>
    <property type="evidence" value="ECO:0007669"/>
    <property type="project" value="TreeGrafter"/>
</dbReference>
<feature type="coiled-coil region" evidence="2">
    <location>
        <begin position="566"/>
        <end position="684"/>
    </location>
</feature>
<protein>
    <submittedName>
        <fullName evidence="4">Uncharacterized protein</fullName>
    </submittedName>
</protein>
<feature type="coiled-coil region" evidence="2">
    <location>
        <begin position="710"/>
        <end position="744"/>
    </location>
</feature>
<sequence length="1296" mass="148474">MAFKEIPNDANLERVNYSEFIETYSNSDDSYFEELSESTIERLLEIEHTPRISNHRDLQNSPVNNELNDNQETADVLTDESAEKTISRPSVPFANRQLLHEDSFSTNTIKWDSKASNSCRLSQDFVNSLSVTHHSEMEACDILSQDDCDVTQCCQTPHTNMALCQSLSAPACGDDMTSPSRPLVRGSQQVNHHRWSASQVTTFTNKYTNSDNEVSPELGEMMENLIHTHMLDASCQVDDDMALRADIVDTCDLSMMAVPLLVNTSSLTEPCQVTDVSMITDHTEPCQVTDVSMITDHPETLDYSMMAVPDVVNKLTMTDKKLVMDICSSMTPIKIAKQGQRLTADSVRQLHPRTLANQLDTLMTVNERLEKEVKSSVQEMVHLKAELRVVKSKLLDVEKQLELEKLGQSKHITMLEDLHEEATLGLQACIQEKQATIYNLEQELKCSQEKRKEAEVRLITLEQDLADKIETLQQLQAESKCHFETELVKLRRRYDESNSKRQLESSLQIIQELQAEKTELLEVFDDLERNVTLQFQLADGLFLLDKKVKGSAWKNRQEHEQLVFEFDNMKKKYNSQQEELENLSSENRELQVDIQNLSDILNRSNKCLVEMEVMYKNVNEELKESKDKVSYYSNELMATIQALEELTEKQDLLTQQLMELQDSRNKLSQALVQAEKKVFKLEQVHMEQEQLCDVSKQIENKKREDDELSKSKLEQHIENLLHTLDSLEVNKEVTEQELYELREQMLSDRIKMEEMASELDMLHKVLATFETEKEQVEELKHTIKMLEAEKKLCMEAIGDLRSQLETEVDLHKNNRRLVDSLQTNNSILQGSYQSLKSEARRLDETLSLKMLDIDASSTALSSLEDKMDLMLTNLQEKLGLEVTCEEDKKRSNNATQRKPNLSFQQGDSLVAFILSHVNTPSLQSPGNTSNMSGGNQSRQDPSREWINRPKQCNVSCDDLEPRARDGAPQGNGYGGREENEVNSTELGYPWDISGLDFTFSAIKTPARKSGTQKQGESEELSSSTPRFANIRRIPTTVDRVKDVTSRVTSDGQHRAAGTLFSDRDGSDSLLFKVKNVDRKFHHIEKLTEKAERTSKLTIADLTAEMDVLSNKVQFQKNHITQLESDLTKMTHLLNSKNTEIKDLCTRVKAMNESILNFHDQKLENKRLEEDKKELQYRVEDLRGQVALLTEQLDDFTKKLSYSREPDIISAREILSLKKKNHEGIMKLFMEREKNQELGEKAMRRMKILESNWQKAEAEVKKLDDLLEAVRQACIDSQCQSKVPIVLHIIRLLDGLV</sequence>
<proteinExistence type="predicted"/>
<evidence type="ECO:0000256" key="2">
    <source>
        <dbReference type="SAM" id="Coils"/>
    </source>
</evidence>
<dbReference type="EMBL" id="CAXITT010000184">
    <property type="protein sequence ID" value="CAL1534848.1"/>
    <property type="molecule type" value="Genomic_DNA"/>
</dbReference>
<keyword evidence="1 2" id="KW-0175">Coiled coil</keyword>
<feature type="coiled-coil region" evidence="2">
    <location>
        <begin position="769"/>
        <end position="796"/>
    </location>
</feature>
<organism evidence="4 5">
    <name type="scientific">Lymnaea stagnalis</name>
    <name type="common">Great pond snail</name>
    <name type="synonym">Helix stagnalis</name>
    <dbReference type="NCBI Taxonomy" id="6523"/>
    <lineage>
        <taxon>Eukaryota</taxon>
        <taxon>Metazoa</taxon>
        <taxon>Spiralia</taxon>
        <taxon>Lophotrochozoa</taxon>
        <taxon>Mollusca</taxon>
        <taxon>Gastropoda</taxon>
        <taxon>Heterobranchia</taxon>
        <taxon>Euthyneura</taxon>
        <taxon>Panpulmonata</taxon>
        <taxon>Hygrophila</taxon>
        <taxon>Lymnaeoidea</taxon>
        <taxon>Lymnaeidae</taxon>
        <taxon>Lymnaea</taxon>
    </lineage>
</organism>
<feature type="coiled-coil region" evidence="2">
    <location>
        <begin position="430"/>
        <end position="478"/>
    </location>
</feature>
<accession>A0AAV2HN89</accession>
<feature type="coiled-coil region" evidence="2">
    <location>
        <begin position="1245"/>
        <end position="1272"/>
    </location>
</feature>
<comment type="caution">
    <text evidence="4">The sequence shown here is derived from an EMBL/GenBank/DDBJ whole genome shotgun (WGS) entry which is preliminary data.</text>
</comment>
<dbReference type="PANTHER" id="PTHR32083:SF0">
    <property type="entry name" value="CILIA AND FLAGELLA-ASSOCIATED PROTEIN 58"/>
    <property type="match status" value="1"/>
</dbReference>
<evidence type="ECO:0000256" key="1">
    <source>
        <dbReference type="ARBA" id="ARBA00023054"/>
    </source>
</evidence>
<feature type="coiled-coil region" evidence="2">
    <location>
        <begin position="1098"/>
        <end position="1125"/>
    </location>
</feature>
<feature type="compositionally biased region" description="Polar residues" evidence="3">
    <location>
        <begin position="920"/>
        <end position="939"/>
    </location>
</feature>
<name>A0AAV2HN89_LYMST</name>
<feature type="coiled-coil region" evidence="2">
    <location>
        <begin position="1157"/>
        <end position="1198"/>
    </location>
</feature>
<feature type="region of interest" description="Disordered" evidence="3">
    <location>
        <begin position="920"/>
        <end position="981"/>
    </location>
</feature>
<feature type="coiled-coil region" evidence="2">
    <location>
        <begin position="503"/>
        <end position="530"/>
    </location>
</feature>
<feature type="coiled-coil region" evidence="2">
    <location>
        <begin position="359"/>
        <end position="386"/>
    </location>
</feature>
<dbReference type="PANTHER" id="PTHR32083">
    <property type="entry name" value="CILIA AND FLAGELLA-ASSOCIATED PROTEIN 58-RELATED"/>
    <property type="match status" value="1"/>
</dbReference>
<evidence type="ECO:0000313" key="5">
    <source>
        <dbReference type="Proteomes" id="UP001497497"/>
    </source>
</evidence>
<evidence type="ECO:0000313" key="4">
    <source>
        <dbReference type="EMBL" id="CAL1534848.1"/>
    </source>
</evidence>
<reference evidence="4 5" key="1">
    <citation type="submission" date="2024-04" db="EMBL/GenBank/DDBJ databases">
        <authorList>
            <consortium name="Genoscope - CEA"/>
            <person name="William W."/>
        </authorList>
    </citation>
    <scope>NUCLEOTIDE SEQUENCE [LARGE SCALE GENOMIC DNA]</scope>
</reference>
<gene>
    <name evidence="4" type="ORF">GSLYS_00008808001</name>
</gene>
<keyword evidence="5" id="KW-1185">Reference proteome</keyword>